<dbReference type="Proteomes" id="UP000694559">
    <property type="component" value="Unplaced"/>
</dbReference>
<reference evidence="1" key="1">
    <citation type="submission" date="2025-08" db="UniProtKB">
        <authorList>
            <consortium name="Ensembl"/>
        </authorList>
    </citation>
    <scope>IDENTIFICATION</scope>
</reference>
<proteinExistence type="predicted"/>
<dbReference type="OrthoDB" id="775260at2759"/>
<protein>
    <submittedName>
        <fullName evidence="1">Uncharacterized protein</fullName>
    </submittedName>
</protein>
<dbReference type="AlphaFoldDB" id="A0A8C6VNG1"/>
<name>A0A8C6VNG1_NAJNA</name>
<reference evidence="1" key="2">
    <citation type="submission" date="2025-09" db="UniProtKB">
        <authorList>
            <consortium name="Ensembl"/>
        </authorList>
    </citation>
    <scope>IDENTIFICATION</scope>
</reference>
<organism evidence="1 2">
    <name type="scientific">Naja naja</name>
    <name type="common">Indian cobra</name>
    <dbReference type="NCBI Taxonomy" id="35670"/>
    <lineage>
        <taxon>Eukaryota</taxon>
        <taxon>Metazoa</taxon>
        <taxon>Chordata</taxon>
        <taxon>Craniata</taxon>
        <taxon>Vertebrata</taxon>
        <taxon>Euteleostomi</taxon>
        <taxon>Lepidosauria</taxon>
        <taxon>Squamata</taxon>
        <taxon>Bifurcata</taxon>
        <taxon>Unidentata</taxon>
        <taxon>Episquamata</taxon>
        <taxon>Toxicofera</taxon>
        <taxon>Serpentes</taxon>
        <taxon>Colubroidea</taxon>
        <taxon>Elapidae</taxon>
        <taxon>Elapinae</taxon>
        <taxon>Naja</taxon>
    </lineage>
</organism>
<evidence type="ECO:0000313" key="1">
    <source>
        <dbReference type="Ensembl" id="ENSNNAP00000006554.1"/>
    </source>
</evidence>
<dbReference type="GeneTree" id="ENSGT01010000230295"/>
<sequence length="83" mass="9275">FPYLLEPMPAKEKQSCRLCELCSRVIIGDREWRGKACGVGGGETSPTFVPQVKWPLQDRLPSASLSKQLLAKLGDWLQQPCCK</sequence>
<evidence type="ECO:0000313" key="2">
    <source>
        <dbReference type="Proteomes" id="UP000694559"/>
    </source>
</evidence>
<keyword evidence="2" id="KW-1185">Reference proteome</keyword>
<accession>A0A8C6VNG1</accession>
<dbReference type="Ensembl" id="ENSNNAT00000006869.1">
    <property type="protein sequence ID" value="ENSNNAP00000006554.1"/>
    <property type="gene ID" value="ENSNNAG00000004455.1"/>
</dbReference>